<keyword evidence="2" id="KW-0789">Thiol protease inhibitor</keyword>
<name>A0ABU6WYL0_9FABA</name>
<dbReference type="InterPro" id="IPR000010">
    <property type="entry name" value="Cystatin_dom"/>
</dbReference>
<feature type="chain" id="PRO_5045490894" description="Cystatin domain-containing protein" evidence="3">
    <location>
        <begin position="28"/>
        <end position="141"/>
    </location>
</feature>
<reference evidence="4 5" key="1">
    <citation type="journal article" date="2023" name="Plants (Basel)">
        <title>Bridging the Gap: Combining Genomics and Transcriptomics Approaches to Understand Stylosanthes scabra, an Orphan Legume from the Brazilian Caatinga.</title>
        <authorList>
            <person name="Ferreira-Neto J.R.C."/>
            <person name="da Silva M.D."/>
            <person name="Binneck E."/>
            <person name="de Melo N.F."/>
            <person name="da Silva R.H."/>
            <person name="de Melo A.L.T.M."/>
            <person name="Pandolfi V."/>
            <person name="Bustamante F.O."/>
            <person name="Brasileiro-Vidal A.C."/>
            <person name="Benko-Iseppon A.M."/>
        </authorList>
    </citation>
    <scope>NUCLEOTIDE SEQUENCE [LARGE SCALE GENOMIC DNA]</scope>
    <source>
        <tissue evidence="4">Leaves</tissue>
    </source>
</reference>
<dbReference type="InterPro" id="IPR046350">
    <property type="entry name" value="Cystatin_sf"/>
</dbReference>
<evidence type="ECO:0008006" key="6">
    <source>
        <dbReference type="Google" id="ProtNLM"/>
    </source>
</evidence>
<dbReference type="Proteomes" id="UP001341840">
    <property type="component" value="Unassembled WGS sequence"/>
</dbReference>
<evidence type="ECO:0000256" key="3">
    <source>
        <dbReference type="SAM" id="SignalP"/>
    </source>
</evidence>
<protein>
    <recommendedName>
        <fullName evidence="6">Cystatin domain-containing protein</fullName>
    </recommendedName>
</protein>
<gene>
    <name evidence="4" type="ORF">PIB30_099486</name>
</gene>
<evidence type="ECO:0000256" key="2">
    <source>
        <dbReference type="ARBA" id="ARBA00022704"/>
    </source>
</evidence>
<keyword evidence="5" id="KW-1185">Reference proteome</keyword>
<comment type="caution">
    <text evidence="4">The sequence shown here is derived from an EMBL/GenBank/DDBJ whole genome shotgun (WGS) entry which is preliminary data.</text>
</comment>
<dbReference type="Gene3D" id="3.10.450.10">
    <property type="match status" value="1"/>
</dbReference>
<keyword evidence="1" id="KW-0646">Protease inhibitor</keyword>
<evidence type="ECO:0000313" key="4">
    <source>
        <dbReference type="EMBL" id="MED6189793.1"/>
    </source>
</evidence>
<evidence type="ECO:0000256" key="1">
    <source>
        <dbReference type="ARBA" id="ARBA00022690"/>
    </source>
</evidence>
<dbReference type="CDD" id="cd00042">
    <property type="entry name" value="CY"/>
    <property type="match status" value="1"/>
</dbReference>
<keyword evidence="3" id="KW-0732">Signal</keyword>
<accession>A0ABU6WYL0</accession>
<sequence length="141" mass="16435">MMMMRTGCLIIIVMIFLFCFDPPYSAAATRKGSESLVSNNRSRVIVVDLDVNGRKAIEIANFAVSEHNKGFNTRYLELSKILSCKKIYKRFDRAYFYSLQLLAYDGFYTKMYLARVAYVASFFKSSYYLLRFELIPNPHQQ</sequence>
<proteinExistence type="predicted"/>
<dbReference type="SUPFAM" id="SSF54403">
    <property type="entry name" value="Cystatin/monellin"/>
    <property type="match status" value="1"/>
</dbReference>
<evidence type="ECO:0000313" key="5">
    <source>
        <dbReference type="Proteomes" id="UP001341840"/>
    </source>
</evidence>
<dbReference type="EMBL" id="JASCZI010183910">
    <property type="protein sequence ID" value="MED6189793.1"/>
    <property type="molecule type" value="Genomic_DNA"/>
</dbReference>
<organism evidence="4 5">
    <name type="scientific">Stylosanthes scabra</name>
    <dbReference type="NCBI Taxonomy" id="79078"/>
    <lineage>
        <taxon>Eukaryota</taxon>
        <taxon>Viridiplantae</taxon>
        <taxon>Streptophyta</taxon>
        <taxon>Embryophyta</taxon>
        <taxon>Tracheophyta</taxon>
        <taxon>Spermatophyta</taxon>
        <taxon>Magnoliopsida</taxon>
        <taxon>eudicotyledons</taxon>
        <taxon>Gunneridae</taxon>
        <taxon>Pentapetalae</taxon>
        <taxon>rosids</taxon>
        <taxon>fabids</taxon>
        <taxon>Fabales</taxon>
        <taxon>Fabaceae</taxon>
        <taxon>Papilionoideae</taxon>
        <taxon>50 kb inversion clade</taxon>
        <taxon>dalbergioids sensu lato</taxon>
        <taxon>Dalbergieae</taxon>
        <taxon>Pterocarpus clade</taxon>
        <taxon>Stylosanthes</taxon>
    </lineage>
</organism>
<feature type="signal peptide" evidence="3">
    <location>
        <begin position="1"/>
        <end position="27"/>
    </location>
</feature>